<dbReference type="AlphaFoldDB" id="A0A439DF40"/>
<accession>A0A439DF40</accession>
<evidence type="ECO:0000313" key="3">
    <source>
        <dbReference type="Proteomes" id="UP000286045"/>
    </source>
</evidence>
<name>A0A439DF40_9PEZI</name>
<dbReference type="Proteomes" id="UP000286045">
    <property type="component" value="Unassembled WGS sequence"/>
</dbReference>
<sequence>MSPAAPTPPLLLTKRLAAFLRANLSPQIHTTLLTTVAGKLLTHASPHSVATLRTQATVAASLWALYAAPSTATSIEGALPSHPSTLVGKPTSSAITVQLAGAVVAIRRLRCGLLFVCIGPPAESPGSTSPRHHQQSRPMQTPQANLDSQPSPLLGSPSEVESVASTGAATTASIATTNSVGASAVVVMRRQAEELARCLNERLGSLDVPDETAGPA</sequence>
<reference evidence="2 3" key="1">
    <citation type="submission" date="2018-12" db="EMBL/GenBank/DDBJ databases">
        <title>Draft genome sequence of Xylaria grammica IHI A82.</title>
        <authorList>
            <person name="Buettner E."/>
            <person name="Kellner H."/>
        </authorList>
    </citation>
    <scope>NUCLEOTIDE SEQUENCE [LARGE SCALE GENOMIC DNA]</scope>
    <source>
        <strain evidence="2 3">IHI A82</strain>
    </source>
</reference>
<dbReference type="STRING" id="363999.A0A439DF40"/>
<protein>
    <submittedName>
        <fullName evidence="2">Uncharacterized protein</fullName>
    </submittedName>
</protein>
<proteinExistence type="predicted"/>
<comment type="caution">
    <text evidence="2">The sequence shown here is derived from an EMBL/GenBank/DDBJ whole genome shotgun (WGS) entry which is preliminary data.</text>
</comment>
<organism evidence="2 3">
    <name type="scientific">Xylaria grammica</name>
    <dbReference type="NCBI Taxonomy" id="363999"/>
    <lineage>
        <taxon>Eukaryota</taxon>
        <taxon>Fungi</taxon>
        <taxon>Dikarya</taxon>
        <taxon>Ascomycota</taxon>
        <taxon>Pezizomycotina</taxon>
        <taxon>Sordariomycetes</taxon>
        <taxon>Xylariomycetidae</taxon>
        <taxon>Xylariales</taxon>
        <taxon>Xylariaceae</taxon>
        <taxon>Xylaria</taxon>
    </lineage>
</organism>
<feature type="region of interest" description="Disordered" evidence="1">
    <location>
        <begin position="123"/>
        <end position="165"/>
    </location>
</feature>
<dbReference type="Gene3D" id="3.30.450.30">
    <property type="entry name" value="Dynein light chain 2a, cytoplasmic"/>
    <property type="match status" value="1"/>
</dbReference>
<evidence type="ECO:0000313" key="2">
    <source>
        <dbReference type="EMBL" id="RWA13005.1"/>
    </source>
</evidence>
<keyword evidence="3" id="KW-1185">Reference proteome</keyword>
<gene>
    <name evidence="2" type="ORF">EKO27_g2099</name>
</gene>
<evidence type="ECO:0000256" key="1">
    <source>
        <dbReference type="SAM" id="MobiDB-lite"/>
    </source>
</evidence>
<feature type="compositionally biased region" description="Polar residues" evidence="1">
    <location>
        <begin position="136"/>
        <end position="151"/>
    </location>
</feature>
<dbReference type="EMBL" id="RYZI01000037">
    <property type="protein sequence ID" value="RWA13005.1"/>
    <property type="molecule type" value="Genomic_DNA"/>
</dbReference>